<evidence type="ECO:0000259" key="1">
    <source>
        <dbReference type="Pfam" id="PF00934"/>
    </source>
</evidence>
<dbReference type="Pfam" id="PF08237">
    <property type="entry name" value="PE-PPE"/>
    <property type="match status" value="1"/>
</dbReference>
<protein>
    <submittedName>
        <fullName evidence="3">PE family protein</fullName>
    </submittedName>
</protein>
<gene>
    <name evidence="3" type="ORF">A5635_17375</name>
</gene>
<accession>A0A1A3NTH6</accession>
<dbReference type="InterPro" id="IPR013228">
    <property type="entry name" value="PE-PPE_C"/>
</dbReference>
<dbReference type="EMBL" id="LZLR01000061">
    <property type="protein sequence ID" value="OBK24695.1"/>
    <property type="molecule type" value="Genomic_DNA"/>
</dbReference>
<name>A0A1A3NTH6_MYCAS</name>
<dbReference type="Proteomes" id="UP000093819">
    <property type="component" value="Unassembled WGS sequence"/>
</dbReference>
<sequence>MSFLLAEPDCITTAAANIEGIGSALTSASAAAAAPTSAVLAAAADEVSAAIANAFGAYGQEYQAVLTQISAFQNQFQLSLAAAATAYANAETAIATGLQGLLGGAPGQTFAPTAAALPPFPPNPVSIIMGGTGVPIPTAKLINGALNLYIRPDAQNPTVSFPLVTPEQLYPLTGVRSLTLNASVQEGLTILDNTLYEQIVTLNKPVTVFGISQSAIIASLEMRNLMAGTSIFGANPPDPSMLNFVLTGNEMNPNGGMLSRFPGLNLAALGLDFYGATPSNTPYHVANYTLEYDGFADFPRYPINFLADLNALAGIVFVHPTYFDLTMAHVDSAVQLPTSPGYTGNTSYYVIPTENLPLLAPLRAVPVIGNPLANLIQPDLKVLVNLGYGDPYHGYSTSYADVPTPFGLFPEVPPHVIAEALVAGTQQGIHDFTRDVQLLAANPVTLPSFTPPSTGDLMTAALKLPSPEKLVNTVASIISDDYAVLLPTADIGLSFVTAMPLYNAQLFVEQLAQGNLINAFGYPIAADIGLATIAGGVEGLTILAALSNNVKDIQGLFA</sequence>
<dbReference type="Pfam" id="PF00934">
    <property type="entry name" value="PE"/>
    <property type="match status" value="1"/>
</dbReference>
<comment type="caution">
    <text evidence="3">The sequence shown here is derived from an EMBL/GenBank/DDBJ whole genome shotgun (WGS) entry which is preliminary data.</text>
</comment>
<proteinExistence type="predicted"/>
<dbReference type="SUPFAM" id="SSF140459">
    <property type="entry name" value="PE/PPE dimer-like"/>
    <property type="match status" value="1"/>
</dbReference>
<reference evidence="3 4" key="1">
    <citation type="submission" date="2016-06" db="EMBL/GenBank/DDBJ databases">
        <authorList>
            <person name="Kjaerup R.B."/>
            <person name="Dalgaard T.S."/>
            <person name="Juul-Madsen H.R."/>
        </authorList>
    </citation>
    <scope>NUCLEOTIDE SEQUENCE [LARGE SCALE GENOMIC DNA]</scope>
    <source>
        <strain evidence="3 4">1245335.1</strain>
    </source>
</reference>
<evidence type="ECO:0000313" key="3">
    <source>
        <dbReference type="EMBL" id="OBK24695.1"/>
    </source>
</evidence>
<organism evidence="3 4">
    <name type="scientific">Mycobacterium asiaticum</name>
    <dbReference type="NCBI Taxonomy" id="1790"/>
    <lineage>
        <taxon>Bacteria</taxon>
        <taxon>Bacillati</taxon>
        <taxon>Actinomycetota</taxon>
        <taxon>Actinomycetes</taxon>
        <taxon>Mycobacteriales</taxon>
        <taxon>Mycobacteriaceae</taxon>
        <taxon>Mycobacterium</taxon>
    </lineage>
</organism>
<dbReference type="RefSeq" id="WP_065034679.1">
    <property type="nucleotide sequence ID" value="NZ_LZLR01000061.1"/>
</dbReference>
<dbReference type="InterPro" id="IPR038332">
    <property type="entry name" value="PPE_sf"/>
</dbReference>
<dbReference type="OrthoDB" id="4568361at2"/>
<dbReference type="AlphaFoldDB" id="A0A1A3NTH6"/>
<dbReference type="Gene3D" id="1.10.287.850">
    <property type="entry name" value="HP0062-like domain"/>
    <property type="match status" value="1"/>
</dbReference>
<evidence type="ECO:0000259" key="2">
    <source>
        <dbReference type="Pfam" id="PF08237"/>
    </source>
</evidence>
<evidence type="ECO:0000313" key="4">
    <source>
        <dbReference type="Proteomes" id="UP000093819"/>
    </source>
</evidence>
<dbReference type="InterPro" id="IPR000084">
    <property type="entry name" value="PE-PGRS_N"/>
</dbReference>
<feature type="domain" description="PE" evidence="1">
    <location>
        <begin position="5"/>
        <end position="93"/>
    </location>
</feature>
<feature type="domain" description="PE-PPE" evidence="2">
    <location>
        <begin position="163"/>
        <end position="388"/>
    </location>
</feature>